<keyword evidence="1" id="KW-1133">Transmembrane helix</keyword>
<proteinExistence type="predicted"/>
<dbReference type="Pfam" id="PF05992">
    <property type="entry name" value="SbmA_BacA"/>
    <property type="match status" value="1"/>
</dbReference>
<dbReference type="OMA" id="HYGYFDI"/>
<gene>
    <name evidence="2" type="ORF">CMU_033380</name>
</gene>
<dbReference type="RefSeq" id="XP_002141302.1">
    <property type="nucleotide sequence ID" value="XM_002141266.1"/>
</dbReference>
<accession>B6AFG2</accession>
<evidence type="ECO:0000313" key="2">
    <source>
        <dbReference type="EMBL" id="EEA06953.1"/>
    </source>
</evidence>
<dbReference type="GO" id="GO:0015833">
    <property type="term" value="P:peptide transport"/>
    <property type="evidence" value="ECO:0007669"/>
    <property type="project" value="InterPro"/>
</dbReference>
<keyword evidence="1" id="KW-0812">Transmembrane</keyword>
<dbReference type="AlphaFoldDB" id="B6AFG2"/>
<dbReference type="eggNOG" id="ENOG502SGQ3">
    <property type="taxonomic scope" value="Eukaryota"/>
</dbReference>
<dbReference type="GeneID" id="6996463"/>
<reference evidence="2" key="1">
    <citation type="submission" date="2008-06" db="EMBL/GenBank/DDBJ databases">
        <authorList>
            <person name="Lorenzi H."/>
            <person name="Inman J."/>
            <person name="Miller J."/>
            <person name="Schobel S."/>
            <person name="Amedeo P."/>
            <person name="Caler E.V."/>
            <person name="da Silva J."/>
        </authorList>
    </citation>
    <scope>NUCLEOTIDE SEQUENCE [LARGE SCALE GENOMIC DNA]</scope>
    <source>
        <strain evidence="2">RN66</strain>
    </source>
</reference>
<feature type="transmembrane region" description="Helical" evidence="1">
    <location>
        <begin position="253"/>
        <end position="275"/>
    </location>
</feature>
<evidence type="ECO:0000256" key="1">
    <source>
        <dbReference type="SAM" id="Phobius"/>
    </source>
</evidence>
<dbReference type="GO" id="GO:0016020">
    <property type="term" value="C:membrane"/>
    <property type="evidence" value="ECO:0007669"/>
    <property type="project" value="InterPro"/>
</dbReference>
<keyword evidence="3" id="KW-1185">Reference proteome</keyword>
<protein>
    <submittedName>
        <fullName evidence="2">SbmA/BacA-like family protein</fullName>
    </submittedName>
</protein>
<keyword evidence="1" id="KW-0472">Membrane</keyword>
<feature type="transmembrane region" description="Helical" evidence="1">
    <location>
        <begin position="126"/>
        <end position="150"/>
    </location>
</feature>
<dbReference type="InterPro" id="IPR009248">
    <property type="entry name" value="SbmA_BacA"/>
</dbReference>
<evidence type="ECO:0000313" key="3">
    <source>
        <dbReference type="Proteomes" id="UP000001460"/>
    </source>
</evidence>
<name>B6AFG2_CRYMR</name>
<dbReference type="GO" id="GO:1904680">
    <property type="term" value="F:peptide transmembrane transporter activity"/>
    <property type="evidence" value="ECO:0007669"/>
    <property type="project" value="InterPro"/>
</dbReference>
<organism evidence="2 3">
    <name type="scientific">Cryptosporidium muris (strain RN66)</name>
    <dbReference type="NCBI Taxonomy" id="441375"/>
    <lineage>
        <taxon>Eukaryota</taxon>
        <taxon>Sar</taxon>
        <taxon>Alveolata</taxon>
        <taxon>Apicomplexa</taxon>
        <taxon>Conoidasida</taxon>
        <taxon>Coccidia</taxon>
        <taxon>Eucoccidiorida</taxon>
        <taxon>Eimeriorina</taxon>
        <taxon>Cryptosporidiidae</taxon>
        <taxon>Cryptosporidium</taxon>
    </lineage>
</organism>
<feature type="transmembrane region" description="Helical" evidence="1">
    <location>
        <begin position="12"/>
        <end position="32"/>
    </location>
</feature>
<feature type="transmembrane region" description="Helical" evidence="1">
    <location>
        <begin position="170"/>
        <end position="193"/>
    </location>
</feature>
<dbReference type="OrthoDB" id="343277at2759"/>
<dbReference type="Proteomes" id="UP000001460">
    <property type="component" value="Unassembled WGS sequence"/>
</dbReference>
<dbReference type="VEuPathDB" id="CryptoDB:CMU_033380"/>
<dbReference type="EMBL" id="DS989731">
    <property type="protein sequence ID" value="EEA06953.1"/>
    <property type="molecule type" value="Genomic_DNA"/>
</dbReference>
<sequence length="324" mass="37677">MINYFFFSKETSTYAFLGLIWFISISLVIVKIELSSNDALRIFGDSLQYAIQYTETVQLKDILLKFLDILKAKILIILVKSFLNFTSRKYILYWRISLSKYYLDFWHEIHSQEGAAQRIQEDIMRFCTLFEMLFIKFLHDLFIAVAYLPLLASLSRKIPKVWIFPKVPNFLLALAICIAIIGSIISLIPGVYIPKAIIDIDKSEAALRKELVLGEILTESANIDTLQELYKKVENSYYIYYYRNFFLNILKTTYIQLNVITLWLTLSASLVRPFTLGLLKQTMDAFDKVSATCNFVMTHLGELVELIALYIRLRKIELIISKCL</sequence>